<dbReference type="OrthoDB" id="10260828at2759"/>
<dbReference type="PANTHER" id="PTHR43206">
    <property type="entry name" value="AMINOTRANSFERASE"/>
    <property type="match status" value="1"/>
</dbReference>
<dbReference type="GO" id="GO:0030170">
    <property type="term" value="F:pyridoxal phosphate binding"/>
    <property type="evidence" value="ECO:0007669"/>
    <property type="project" value="InterPro"/>
</dbReference>
<evidence type="ECO:0000256" key="5">
    <source>
        <dbReference type="ARBA" id="ARBA00022576"/>
    </source>
</evidence>
<dbReference type="PANTHER" id="PTHR43206:SF1">
    <property type="entry name" value="4-AMINOBUTYRATE AMINOTRANSFERASE, MITOCHONDRIAL"/>
    <property type="match status" value="1"/>
</dbReference>
<dbReference type="InterPro" id="IPR049704">
    <property type="entry name" value="Aminotrans_3_PPA_site"/>
</dbReference>
<evidence type="ECO:0000313" key="12">
    <source>
        <dbReference type="EMBL" id="RSH94943.1"/>
    </source>
</evidence>
<dbReference type="Pfam" id="PF00202">
    <property type="entry name" value="Aminotran_3"/>
    <property type="match status" value="1"/>
</dbReference>
<dbReference type="PROSITE" id="PS00600">
    <property type="entry name" value="AA_TRANSFER_CLASS_3"/>
    <property type="match status" value="1"/>
</dbReference>
<dbReference type="GO" id="GO:0034386">
    <property type="term" value="F:4-aminobutyrate:2-oxoglutarate transaminase activity"/>
    <property type="evidence" value="ECO:0007669"/>
    <property type="project" value="UniProtKB-EC"/>
</dbReference>
<organism evidence="12 13">
    <name type="scientific">Saitozyma podzolica</name>
    <dbReference type="NCBI Taxonomy" id="1890683"/>
    <lineage>
        <taxon>Eukaryota</taxon>
        <taxon>Fungi</taxon>
        <taxon>Dikarya</taxon>
        <taxon>Basidiomycota</taxon>
        <taxon>Agaricomycotina</taxon>
        <taxon>Tremellomycetes</taxon>
        <taxon>Tremellales</taxon>
        <taxon>Trimorphomycetaceae</taxon>
        <taxon>Saitozyma</taxon>
    </lineage>
</organism>
<keyword evidence="5" id="KW-0032">Aminotransferase</keyword>
<dbReference type="Gene3D" id="3.90.1150.10">
    <property type="entry name" value="Aspartate Aminotransferase, domain 1"/>
    <property type="match status" value="1"/>
</dbReference>
<sequence length="500" mass="54982">MFVRASTRAAARLQQPRHVLARRTFSSLELIPDEPSRPNVVTGAIPGPKGVALSKEIDTFQDSRTHVIVPDYEQSKGNYLVDADGNVLLDVFAQISSIAIGYNVPSLLELGRTDEFIKAALNRPALGSFPPAQWAEWIKTGLLTVAPKGLDQLVTTLCGSSANETAFKAAFMAYRAKERGAGADFSKEDMESCMLNQSPGSPQLSVLSFKSGFHGRLFGSLSATRSKAIHKVDIPAFDWPCAPFPELKYPLEEHVAENEAEEKRCLEEFERILIDNKRTRPVAAVIIEPILSEGGDKHASPAFFRSLRLKAREHGAFFIVDEVQTGVGATGTFWAHEKWGLKEGEEPDFVTFSKKMQAAGIYHKKETRPNAPYRNYNTWMGDPMRALQARKMIQLIKEHDLVSHTAATGALLASKLNTLFASPAASGKILNFRGEGSGTFLSWDLETPAKRDEFVAKMRKAGVQIGGCGERTVRLRPMLTFGESHVGVLCETMEKVLGGM</sequence>
<comment type="catalytic activity">
    <reaction evidence="10">
        <text>4-aminobutanoate + 2-oxoglutarate = succinate semialdehyde + L-glutamate</text>
        <dbReference type="Rhea" id="RHEA:23352"/>
        <dbReference type="ChEBI" id="CHEBI:16810"/>
        <dbReference type="ChEBI" id="CHEBI:29985"/>
        <dbReference type="ChEBI" id="CHEBI:57706"/>
        <dbReference type="ChEBI" id="CHEBI:59888"/>
        <dbReference type="EC" id="2.6.1.19"/>
    </reaction>
</comment>
<keyword evidence="13" id="KW-1185">Reference proteome</keyword>
<dbReference type="InterPro" id="IPR015422">
    <property type="entry name" value="PyrdxlP-dep_Trfase_small"/>
</dbReference>
<dbReference type="PIRSF" id="PIRSF000521">
    <property type="entry name" value="Transaminase_4ab_Lys_Orn"/>
    <property type="match status" value="1"/>
</dbReference>
<dbReference type="GO" id="GO:0005739">
    <property type="term" value="C:mitochondrion"/>
    <property type="evidence" value="ECO:0007669"/>
    <property type="project" value="TreeGrafter"/>
</dbReference>
<gene>
    <name evidence="12" type="primary">UGA1</name>
    <name evidence="12" type="ORF">EHS25_000027</name>
</gene>
<evidence type="ECO:0000256" key="7">
    <source>
        <dbReference type="ARBA" id="ARBA00022898"/>
    </source>
</evidence>
<dbReference type="AlphaFoldDB" id="A0A427YUX3"/>
<comment type="similarity">
    <text evidence="2 11">Belongs to the class-III pyridoxal-phosphate-dependent aminotransferase family.</text>
</comment>
<proteinExistence type="inferred from homology"/>
<dbReference type="FunFam" id="3.40.640.10:FF:000073">
    <property type="entry name" value="Probable 4-aminobutyrate aminotransferase"/>
    <property type="match status" value="1"/>
</dbReference>
<dbReference type="GO" id="GO:0009450">
    <property type="term" value="P:gamma-aminobutyric acid catabolic process"/>
    <property type="evidence" value="ECO:0007669"/>
    <property type="project" value="TreeGrafter"/>
</dbReference>
<name>A0A427YUX3_9TREE</name>
<evidence type="ECO:0000256" key="4">
    <source>
        <dbReference type="ARBA" id="ARBA00018543"/>
    </source>
</evidence>
<evidence type="ECO:0000256" key="11">
    <source>
        <dbReference type="RuleBase" id="RU003560"/>
    </source>
</evidence>
<reference evidence="12 13" key="1">
    <citation type="submission" date="2018-11" db="EMBL/GenBank/DDBJ databases">
        <title>Genome sequence of Saitozyma podzolica DSM 27192.</title>
        <authorList>
            <person name="Aliyu H."/>
            <person name="Gorte O."/>
            <person name="Ochsenreither K."/>
        </authorList>
    </citation>
    <scope>NUCLEOTIDE SEQUENCE [LARGE SCALE GENOMIC DNA]</scope>
    <source>
        <strain evidence="12 13">DSM 27192</strain>
    </source>
</reference>
<comment type="caution">
    <text evidence="12">The sequence shown here is derived from an EMBL/GenBank/DDBJ whole genome shotgun (WGS) entry which is preliminary data.</text>
</comment>
<keyword evidence="7 11" id="KW-0663">Pyridoxal phosphate</keyword>
<protein>
    <recommendedName>
        <fullName evidence="4">4-aminobutyrate aminotransferase</fullName>
        <ecNumber evidence="3">2.6.1.19</ecNumber>
    </recommendedName>
    <alternativeName>
        <fullName evidence="9">GABA aminotransferase</fullName>
    </alternativeName>
    <alternativeName>
        <fullName evidence="8">Gamma-amino-N-butyrate transaminase</fullName>
    </alternativeName>
</protein>
<comment type="cofactor">
    <cofactor evidence="1">
        <name>pyridoxal 5'-phosphate</name>
        <dbReference type="ChEBI" id="CHEBI:597326"/>
    </cofactor>
</comment>
<evidence type="ECO:0000256" key="6">
    <source>
        <dbReference type="ARBA" id="ARBA00022679"/>
    </source>
</evidence>
<dbReference type="InterPro" id="IPR015421">
    <property type="entry name" value="PyrdxlP-dep_Trfase_major"/>
</dbReference>
<evidence type="ECO:0000256" key="10">
    <source>
        <dbReference type="ARBA" id="ARBA00048021"/>
    </source>
</evidence>
<evidence type="ECO:0000256" key="9">
    <source>
        <dbReference type="ARBA" id="ARBA00031787"/>
    </source>
</evidence>
<dbReference type="CDD" id="cd00610">
    <property type="entry name" value="OAT_like"/>
    <property type="match status" value="1"/>
</dbReference>
<accession>A0A427YUX3</accession>
<evidence type="ECO:0000256" key="3">
    <source>
        <dbReference type="ARBA" id="ARBA00012912"/>
    </source>
</evidence>
<evidence type="ECO:0000313" key="13">
    <source>
        <dbReference type="Proteomes" id="UP000279259"/>
    </source>
</evidence>
<evidence type="ECO:0000256" key="2">
    <source>
        <dbReference type="ARBA" id="ARBA00008954"/>
    </source>
</evidence>
<dbReference type="InterPro" id="IPR004631">
    <property type="entry name" value="4NH2But_aminotransferase_euk"/>
</dbReference>
<dbReference type="STRING" id="1890683.A0A427YUX3"/>
<dbReference type="EC" id="2.6.1.19" evidence="3"/>
<dbReference type="Proteomes" id="UP000279259">
    <property type="component" value="Unassembled WGS sequence"/>
</dbReference>
<dbReference type="Gene3D" id="3.40.640.10">
    <property type="entry name" value="Type I PLP-dependent aspartate aminotransferase-like (Major domain)"/>
    <property type="match status" value="1"/>
</dbReference>
<dbReference type="EMBL" id="RSCD01000001">
    <property type="protein sequence ID" value="RSH94943.1"/>
    <property type="molecule type" value="Genomic_DNA"/>
</dbReference>
<dbReference type="NCBIfam" id="TIGR00699">
    <property type="entry name" value="GABAtrns_euk"/>
    <property type="match status" value="1"/>
</dbReference>
<dbReference type="InterPro" id="IPR015424">
    <property type="entry name" value="PyrdxlP-dep_Trfase"/>
</dbReference>
<evidence type="ECO:0000256" key="8">
    <source>
        <dbReference type="ARBA" id="ARBA00030204"/>
    </source>
</evidence>
<evidence type="ECO:0000256" key="1">
    <source>
        <dbReference type="ARBA" id="ARBA00001933"/>
    </source>
</evidence>
<dbReference type="InterPro" id="IPR005814">
    <property type="entry name" value="Aminotrans_3"/>
</dbReference>
<dbReference type="SUPFAM" id="SSF53383">
    <property type="entry name" value="PLP-dependent transferases"/>
    <property type="match status" value="1"/>
</dbReference>
<keyword evidence="6" id="KW-0808">Transferase</keyword>